<dbReference type="AlphaFoldDB" id="A0A0E3Z286"/>
<keyword evidence="1" id="KW-0472">Membrane</keyword>
<keyword evidence="4" id="KW-1185">Reference proteome</keyword>
<dbReference type="KEGG" id="psuw:WQ53_11255"/>
<feature type="domain" description="Mce/MlaD" evidence="2">
    <location>
        <begin position="39"/>
        <end position="116"/>
    </location>
</feature>
<dbReference type="Proteomes" id="UP000033067">
    <property type="component" value="Chromosome"/>
</dbReference>
<gene>
    <name evidence="3" type="ORF">WQ53_11255</name>
</gene>
<dbReference type="OrthoDB" id="9806984at2"/>
<keyword evidence="1" id="KW-0812">Transmembrane</keyword>
<dbReference type="PATRIC" id="fig|314722.6.peg.2433"/>
<dbReference type="RefSeq" id="WP_052632411.1">
    <property type="nucleotide sequence ID" value="NZ_CP011144.1"/>
</dbReference>
<evidence type="ECO:0000313" key="3">
    <source>
        <dbReference type="EMBL" id="AKC87237.1"/>
    </source>
</evidence>
<proteinExistence type="predicted"/>
<dbReference type="InterPro" id="IPR003399">
    <property type="entry name" value="Mce/MlaD"/>
</dbReference>
<name>A0A0E3Z286_9GAMM</name>
<keyword evidence="1" id="KW-1133">Transmembrane helix</keyword>
<sequence>METRANYVLIGAFTLVVSIALLLFGLWAAKYSSERSWQRYMIVFDEAVTGLSVGSPVQFNGIAVGSIDRLSLDPRDPRRVVAIIRADASAPVKTDTRAKLAITSLTGPAIIQLTGGTPGAPLLTTVDQRETPVILTSPSALQNITDTANRIVERLDQVLSDQNVAHIARTLENIEKVSGSLAAQDKGMEALLVSARDAARSLDTTLQTTNGTMQRLDQNLVRELPKIIAKLDSTLARLDSAAGNADAILGENRAAINSFANEGLAQLGPTLTELRGLIRDLRQISDRLENNPSRFLLGRDAPKEYDPE</sequence>
<evidence type="ECO:0000259" key="2">
    <source>
        <dbReference type="Pfam" id="PF02470"/>
    </source>
</evidence>
<feature type="transmembrane region" description="Helical" evidence="1">
    <location>
        <begin position="6"/>
        <end position="29"/>
    </location>
</feature>
<accession>A0A0E3Z286</accession>
<reference evidence="3 4" key="1">
    <citation type="journal article" date="2015" name="Genome Announc.">
        <title>Complete Genome Sequence of Pseudoxanthomonas suwonensis Strain J1, a Cellulose-Degrading Bacterium Isolated from Leaf- and Wood-Enriched Soil.</title>
        <authorList>
            <person name="Hou L."/>
            <person name="Jiang J."/>
            <person name="Xu Z."/>
            <person name="Zhou Y."/>
            <person name="Leung F.C."/>
        </authorList>
    </citation>
    <scope>NUCLEOTIDE SEQUENCE [LARGE SCALE GENOMIC DNA]</scope>
    <source>
        <strain evidence="3 4">J1</strain>
    </source>
</reference>
<organism evidence="3 4">
    <name type="scientific">Pseudoxanthomonas suwonensis</name>
    <dbReference type="NCBI Taxonomy" id="314722"/>
    <lineage>
        <taxon>Bacteria</taxon>
        <taxon>Pseudomonadati</taxon>
        <taxon>Pseudomonadota</taxon>
        <taxon>Gammaproteobacteria</taxon>
        <taxon>Lysobacterales</taxon>
        <taxon>Lysobacteraceae</taxon>
        <taxon>Pseudoxanthomonas</taxon>
    </lineage>
</organism>
<dbReference type="Pfam" id="PF02470">
    <property type="entry name" value="MlaD"/>
    <property type="match status" value="1"/>
</dbReference>
<evidence type="ECO:0000256" key="1">
    <source>
        <dbReference type="SAM" id="Phobius"/>
    </source>
</evidence>
<dbReference type="EMBL" id="CP011144">
    <property type="protein sequence ID" value="AKC87237.1"/>
    <property type="molecule type" value="Genomic_DNA"/>
</dbReference>
<dbReference type="PANTHER" id="PTHR36698:SF2">
    <property type="entry name" value="MCE_MLAD DOMAIN-CONTAINING PROTEIN"/>
    <property type="match status" value="1"/>
</dbReference>
<protein>
    <submittedName>
        <fullName evidence="3">ABC transporter substrate-binding protein</fullName>
    </submittedName>
</protein>
<dbReference type="PANTHER" id="PTHR36698">
    <property type="entry name" value="BLL5892 PROTEIN"/>
    <property type="match status" value="1"/>
</dbReference>
<evidence type="ECO:0000313" key="4">
    <source>
        <dbReference type="Proteomes" id="UP000033067"/>
    </source>
</evidence>